<dbReference type="PANTHER" id="PTHR35176:SF2">
    <property type="entry name" value="F420H(2)-DEPENDENT REDUCTASE RV1155"/>
    <property type="match status" value="1"/>
</dbReference>
<dbReference type="EMBL" id="UINC01155593">
    <property type="protein sequence ID" value="SVD51534.1"/>
    <property type="molecule type" value="Genomic_DNA"/>
</dbReference>
<protein>
    <submittedName>
        <fullName evidence="2">Uncharacterized protein</fullName>
    </submittedName>
</protein>
<organism evidence="2">
    <name type="scientific">marine metagenome</name>
    <dbReference type="NCBI Taxonomy" id="408172"/>
    <lineage>
        <taxon>unclassified sequences</taxon>
        <taxon>metagenomes</taxon>
        <taxon>ecological metagenomes</taxon>
    </lineage>
</organism>
<dbReference type="GO" id="GO:0070967">
    <property type="term" value="F:coenzyme F420 binding"/>
    <property type="evidence" value="ECO:0007669"/>
    <property type="project" value="TreeGrafter"/>
</dbReference>
<accession>A0A382VYJ9</accession>
<sequence length="126" mass="13797">QAVVSTFQSNGAVQASIVVAGAYKGAAAFVSIRGSSAKVRNLRRDARCTVLTVTDGWHSYGVVEGMAQLFDASNTDSDQLRVLLRAVYNACGGREHPNWEEYDQVMRQQKAVAVLVHPERIYGLLR</sequence>
<dbReference type="InterPro" id="IPR012349">
    <property type="entry name" value="Split_barrel_FMN-bd"/>
</dbReference>
<dbReference type="AlphaFoldDB" id="A0A382VYJ9"/>
<dbReference type="InterPro" id="IPR052019">
    <property type="entry name" value="F420H2_bilvrd_red/Heme_oxyg"/>
</dbReference>
<dbReference type="SUPFAM" id="SSF50475">
    <property type="entry name" value="FMN-binding split barrel"/>
    <property type="match status" value="1"/>
</dbReference>
<dbReference type="GO" id="GO:0016627">
    <property type="term" value="F:oxidoreductase activity, acting on the CH-CH group of donors"/>
    <property type="evidence" value="ECO:0007669"/>
    <property type="project" value="TreeGrafter"/>
</dbReference>
<gene>
    <name evidence="2" type="ORF">METZ01_LOCUS404388</name>
</gene>
<reference evidence="2" key="1">
    <citation type="submission" date="2018-05" db="EMBL/GenBank/DDBJ databases">
        <authorList>
            <person name="Lanie J.A."/>
            <person name="Ng W.-L."/>
            <person name="Kazmierczak K.M."/>
            <person name="Andrzejewski T.M."/>
            <person name="Davidsen T.M."/>
            <person name="Wayne K.J."/>
            <person name="Tettelin H."/>
            <person name="Glass J.I."/>
            <person name="Rusch D."/>
            <person name="Podicherti R."/>
            <person name="Tsui H.-C.T."/>
            <person name="Winkler M.E."/>
        </authorList>
    </citation>
    <scope>NUCLEOTIDE SEQUENCE</scope>
</reference>
<proteinExistence type="predicted"/>
<evidence type="ECO:0000256" key="1">
    <source>
        <dbReference type="ARBA" id="ARBA00023002"/>
    </source>
</evidence>
<dbReference type="GO" id="GO:0005829">
    <property type="term" value="C:cytosol"/>
    <property type="evidence" value="ECO:0007669"/>
    <property type="project" value="TreeGrafter"/>
</dbReference>
<feature type="non-terminal residue" evidence="2">
    <location>
        <position position="1"/>
    </location>
</feature>
<name>A0A382VYJ9_9ZZZZ</name>
<dbReference type="Gene3D" id="2.30.110.10">
    <property type="entry name" value="Electron Transport, Fmn-binding Protein, Chain A"/>
    <property type="match status" value="1"/>
</dbReference>
<dbReference type="PANTHER" id="PTHR35176">
    <property type="entry name" value="HEME OXYGENASE HI_0854-RELATED"/>
    <property type="match status" value="1"/>
</dbReference>
<evidence type="ECO:0000313" key="2">
    <source>
        <dbReference type="EMBL" id="SVD51534.1"/>
    </source>
</evidence>
<keyword evidence="1" id="KW-0560">Oxidoreductase</keyword>